<dbReference type="InterPro" id="IPR002372">
    <property type="entry name" value="PQQ_rpt_dom"/>
</dbReference>
<dbReference type="PANTHER" id="PTHR34512:SF30">
    <property type="entry name" value="OUTER MEMBRANE PROTEIN ASSEMBLY FACTOR BAMB"/>
    <property type="match status" value="1"/>
</dbReference>
<dbReference type="SUPFAM" id="SSF50998">
    <property type="entry name" value="Quinoprotein alcohol dehydrogenase-like"/>
    <property type="match status" value="2"/>
</dbReference>
<dbReference type="Proteomes" id="UP001601976">
    <property type="component" value="Unassembled WGS sequence"/>
</dbReference>
<feature type="transmembrane region" description="Helical" evidence="1">
    <location>
        <begin position="80"/>
        <end position="101"/>
    </location>
</feature>
<evidence type="ECO:0000313" key="3">
    <source>
        <dbReference type="EMBL" id="MFF3337744.1"/>
    </source>
</evidence>
<keyword evidence="1" id="KW-1133">Transmembrane helix</keyword>
<evidence type="ECO:0000256" key="1">
    <source>
        <dbReference type="SAM" id="Phobius"/>
    </source>
</evidence>
<dbReference type="InterPro" id="IPR011047">
    <property type="entry name" value="Quinoprotein_ADH-like_sf"/>
</dbReference>
<comment type="caution">
    <text evidence="3">The sequence shown here is derived from an EMBL/GenBank/DDBJ whole genome shotgun (WGS) entry which is preliminary data.</text>
</comment>
<evidence type="ECO:0000259" key="2">
    <source>
        <dbReference type="Pfam" id="PF13360"/>
    </source>
</evidence>
<keyword evidence="4" id="KW-1185">Reference proteome</keyword>
<dbReference type="EMBL" id="JBIAPK010000001">
    <property type="protein sequence ID" value="MFF3337744.1"/>
    <property type="molecule type" value="Genomic_DNA"/>
</dbReference>
<feature type="transmembrane region" description="Helical" evidence="1">
    <location>
        <begin position="9"/>
        <end position="29"/>
    </location>
</feature>
<evidence type="ECO:0000313" key="4">
    <source>
        <dbReference type="Proteomes" id="UP001601976"/>
    </source>
</evidence>
<proteinExistence type="predicted"/>
<dbReference type="Gene3D" id="2.130.10.10">
    <property type="entry name" value="YVTN repeat-like/Quinoprotein amine dehydrogenase"/>
    <property type="match status" value="1"/>
</dbReference>
<gene>
    <name evidence="3" type="ORF">ACFYWW_03255</name>
</gene>
<keyword evidence="1" id="KW-0472">Membrane</keyword>
<dbReference type="InterPro" id="IPR015943">
    <property type="entry name" value="WD40/YVTN_repeat-like_dom_sf"/>
</dbReference>
<dbReference type="Pfam" id="PF13360">
    <property type="entry name" value="PQQ_2"/>
    <property type="match status" value="1"/>
</dbReference>
<keyword evidence="1" id="KW-0812">Transmembrane</keyword>
<protein>
    <submittedName>
        <fullName evidence="3">PQQ-binding-like beta-propeller repeat protein</fullName>
    </submittedName>
</protein>
<organism evidence="3 4">
    <name type="scientific">Streptomyces flavidovirens</name>
    <dbReference type="NCBI Taxonomy" id="67298"/>
    <lineage>
        <taxon>Bacteria</taxon>
        <taxon>Bacillati</taxon>
        <taxon>Actinomycetota</taxon>
        <taxon>Actinomycetes</taxon>
        <taxon>Kitasatosporales</taxon>
        <taxon>Streptomycetaceae</taxon>
        <taxon>Streptomyces</taxon>
    </lineage>
</organism>
<reference evidence="3 4" key="1">
    <citation type="submission" date="2024-10" db="EMBL/GenBank/DDBJ databases">
        <title>The Natural Products Discovery Center: Release of the First 8490 Sequenced Strains for Exploring Actinobacteria Biosynthetic Diversity.</title>
        <authorList>
            <person name="Kalkreuter E."/>
            <person name="Kautsar S.A."/>
            <person name="Yang D."/>
            <person name="Bader C.D."/>
            <person name="Teijaro C.N."/>
            <person name="Fluegel L."/>
            <person name="Davis C.M."/>
            <person name="Simpson J.R."/>
            <person name="Lauterbach L."/>
            <person name="Steele A.D."/>
            <person name="Gui C."/>
            <person name="Meng S."/>
            <person name="Li G."/>
            <person name="Viehrig K."/>
            <person name="Ye F."/>
            <person name="Su P."/>
            <person name="Kiefer A.F."/>
            <person name="Nichols A."/>
            <person name="Cepeda A.J."/>
            <person name="Yan W."/>
            <person name="Fan B."/>
            <person name="Jiang Y."/>
            <person name="Adhikari A."/>
            <person name="Zheng C.-J."/>
            <person name="Schuster L."/>
            <person name="Cowan T.M."/>
            <person name="Smanski M.J."/>
            <person name="Chevrette M.G."/>
            <person name="De Carvalho L.P.S."/>
            <person name="Shen B."/>
        </authorList>
    </citation>
    <scope>NUCLEOTIDE SEQUENCE [LARGE SCALE GENOMIC DNA]</scope>
    <source>
        <strain evidence="3 4">NPDC003029</strain>
    </source>
</reference>
<accession>A0ABW6RAS4</accession>
<dbReference type="PANTHER" id="PTHR34512">
    <property type="entry name" value="CELL SURFACE PROTEIN"/>
    <property type="match status" value="1"/>
</dbReference>
<dbReference type="RefSeq" id="WP_387893558.1">
    <property type="nucleotide sequence ID" value="NZ_JBIAPK010000001.1"/>
</dbReference>
<sequence>MRIRPAAKVAAVLLSSVVICWAVLFHALGWTALVRESGGSCRGSDCPEGLPAVLILAFVFSLGGLALMGKAREAAGLGRGATAAVVVAGVLAGLLPGLYGYQWIRGEKVETASPLKAADRLGIAWRAPQDRSGAVKGLRGWSAGDTVVRVRTDGLSGYAVKDGKERWNVTAPVRESVCAQSAHPSKGIGLVVYGRHNKPCTTLTAVRLDDGATLWKQTLKGEGIGKGVALGGATAVTLEDRAVRGRSAEAGGERWKRPVPERCQTLAMGATAARTLVVEECLPAKTDGIVTARLLALDTRTGKEEWAAKLPVESAGIAYVYSVEPAVIGFQETDERGVRAVLAFGERGEARAAVPLSGRSGGLDIRLSQEDLKAQGPFVAGDTLVAAVQKPGDIVPQYVAGFSIADGRELWRTGDLGNIGALALRDDGRVAVLTAEWPRSDIVVLDPGAGGAVTKKTTLGKEAPVSIDADMLAVRDSYIVVNRYTDGEPPVFALR</sequence>
<feature type="transmembrane region" description="Helical" evidence="1">
    <location>
        <begin position="49"/>
        <end position="68"/>
    </location>
</feature>
<feature type="domain" description="Pyrrolo-quinoline quinone repeat" evidence="2">
    <location>
        <begin position="202"/>
        <end position="392"/>
    </location>
</feature>
<name>A0ABW6RAS4_9ACTN</name>